<dbReference type="GO" id="GO:0009451">
    <property type="term" value="P:RNA modification"/>
    <property type="evidence" value="ECO:0007669"/>
    <property type="project" value="InterPro"/>
</dbReference>
<evidence type="ECO:0008006" key="5">
    <source>
        <dbReference type="Google" id="ProtNLM"/>
    </source>
</evidence>
<gene>
    <name evidence="3" type="ORF">KP509_18G013300</name>
</gene>
<evidence type="ECO:0000256" key="2">
    <source>
        <dbReference type="PROSITE-ProRule" id="PRU00708"/>
    </source>
</evidence>
<dbReference type="FunFam" id="1.25.40.10:FF:000158">
    <property type="entry name" value="pentatricopeptide repeat-containing protein At2g33680"/>
    <property type="match status" value="1"/>
</dbReference>
<dbReference type="Pfam" id="PF01535">
    <property type="entry name" value="PPR"/>
    <property type="match status" value="4"/>
</dbReference>
<feature type="repeat" description="PPR" evidence="2">
    <location>
        <begin position="376"/>
        <end position="410"/>
    </location>
</feature>
<proteinExistence type="predicted"/>
<dbReference type="AlphaFoldDB" id="A0A8T2SPA1"/>
<dbReference type="InterPro" id="IPR011990">
    <property type="entry name" value="TPR-like_helical_dom_sf"/>
</dbReference>
<sequence>MFPQASVETLQYIIFSYTKVRHISLAVSVHFYLRNTGLHAHSSLGNLYPSTLIDVGSVSDAVKGSRIFPEKKSAQWEYLINGYLKCGKERPAFTLFQLMHEECTVHLSSHTSVALLQACTKLREVKIGELVHDQLGALLQTDVHVAKALVDMYARCGFLQRAQEVFDAIPFVNVIIWNALIGGYVYNDKSRYALKLFDEMQYKHVSPNAVTYVLILKACGAAGAREQGVRIHRLVEKQNFLTNRHVCSALINMYAECGSLEQAQDVLQMLSLRDVASWNALIGGYSKHGQGEEALNLYDQMKLKGLSPNAITYACIVKACGNIGSIEKANEIHSEIEKRGLHKRNIIVGSGLVDMFVKCGSLTKAHEVFELLPMKNVVTWNALIAGYAHGKHGEKALSLFEQMKSEGIKPSPVTYACSLIACGSAGAADKGIGIHEEVKSKGLLEKNLFVGSALVDMYVKCGLLDKAQDLFDVLPMRNVVTWCALITGYTQLGRVEIAVFNFERMVAEGIVPDQVVLVSILNACSHSGSLQIGQTYFEAISEDYGIPVCLTHHSCLVDLFGRAGQMEIALEILSNTPFHPNLVTWICVLSACRKWGHLQLGTQIFGQALCLDEVDSIYVCMHNIYATTWLQSGENI</sequence>
<dbReference type="EMBL" id="CM035423">
    <property type="protein sequence ID" value="KAH7365196.1"/>
    <property type="molecule type" value="Genomic_DNA"/>
</dbReference>
<dbReference type="PROSITE" id="PS51375">
    <property type="entry name" value="PPR"/>
    <property type="match status" value="5"/>
</dbReference>
<dbReference type="PANTHER" id="PTHR47926">
    <property type="entry name" value="PENTATRICOPEPTIDE REPEAT-CONTAINING PROTEIN"/>
    <property type="match status" value="1"/>
</dbReference>
<protein>
    <recommendedName>
        <fullName evidence="5">Pentatricopeptide repeat-containing protein</fullName>
    </recommendedName>
</protein>
<dbReference type="FunFam" id="1.25.40.10:FF:000073">
    <property type="entry name" value="Pentatricopeptide repeat-containing protein chloroplastic"/>
    <property type="match status" value="1"/>
</dbReference>
<feature type="repeat" description="PPR" evidence="2">
    <location>
        <begin position="173"/>
        <end position="207"/>
    </location>
</feature>
<feature type="repeat" description="PPR" evidence="2">
    <location>
        <begin position="478"/>
        <end position="512"/>
    </location>
</feature>
<dbReference type="InterPro" id="IPR002885">
    <property type="entry name" value="PPR_rpt"/>
</dbReference>
<evidence type="ECO:0000256" key="1">
    <source>
        <dbReference type="ARBA" id="ARBA00022737"/>
    </source>
</evidence>
<dbReference type="Proteomes" id="UP000825935">
    <property type="component" value="Chromosome 18"/>
</dbReference>
<dbReference type="GO" id="GO:0048731">
    <property type="term" value="P:system development"/>
    <property type="evidence" value="ECO:0007669"/>
    <property type="project" value="UniProtKB-ARBA"/>
</dbReference>
<dbReference type="NCBIfam" id="TIGR00756">
    <property type="entry name" value="PPR"/>
    <property type="match status" value="4"/>
</dbReference>
<evidence type="ECO:0000313" key="4">
    <source>
        <dbReference type="Proteomes" id="UP000825935"/>
    </source>
</evidence>
<reference evidence="3" key="1">
    <citation type="submission" date="2021-08" db="EMBL/GenBank/DDBJ databases">
        <title>WGS assembly of Ceratopteris richardii.</title>
        <authorList>
            <person name="Marchant D.B."/>
            <person name="Chen G."/>
            <person name="Jenkins J."/>
            <person name="Shu S."/>
            <person name="Leebens-Mack J."/>
            <person name="Grimwood J."/>
            <person name="Schmutz J."/>
            <person name="Soltis P."/>
            <person name="Soltis D."/>
            <person name="Chen Z.-H."/>
        </authorList>
    </citation>
    <scope>NUCLEOTIDE SEQUENCE</scope>
    <source>
        <strain evidence="3">Whitten #5841</strain>
        <tissue evidence="3">Leaf</tissue>
    </source>
</reference>
<evidence type="ECO:0000313" key="3">
    <source>
        <dbReference type="EMBL" id="KAH7365196.1"/>
    </source>
</evidence>
<dbReference type="InterPro" id="IPR046960">
    <property type="entry name" value="PPR_At4g14850-like_plant"/>
</dbReference>
<comment type="caution">
    <text evidence="3">The sequence shown here is derived from an EMBL/GenBank/DDBJ whole genome shotgun (WGS) entry which is preliminary data.</text>
</comment>
<feature type="repeat" description="PPR" evidence="2">
    <location>
        <begin position="274"/>
        <end position="308"/>
    </location>
</feature>
<organism evidence="3 4">
    <name type="scientific">Ceratopteris richardii</name>
    <name type="common">Triangle waterfern</name>
    <dbReference type="NCBI Taxonomy" id="49495"/>
    <lineage>
        <taxon>Eukaryota</taxon>
        <taxon>Viridiplantae</taxon>
        <taxon>Streptophyta</taxon>
        <taxon>Embryophyta</taxon>
        <taxon>Tracheophyta</taxon>
        <taxon>Polypodiopsida</taxon>
        <taxon>Polypodiidae</taxon>
        <taxon>Polypodiales</taxon>
        <taxon>Pteridineae</taxon>
        <taxon>Pteridaceae</taxon>
        <taxon>Parkerioideae</taxon>
        <taxon>Ceratopteris</taxon>
    </lineage>
</organism>
<dbReference type="Gene3D" id="1.25.40.10">
    <property type="entry name" value="Tetratricopeptide repeat domain"/>
    <property type="match status" value="3"/>
</dbReference>
<dbReference type="FunFam" id="1.25.40.10:FF:000285">
    <property type="entry name" value="Pentatricopeptide repeat-containing protein, chloroplastic"/>
    <property type="match status" value="1"/>
</dbReference>
<name>A0A8T2SPA1_CERRI</name>
<dbReference type="OrthoDB" id="424777at2759"/>
<dbReference type="OMA" id="WEYLING"/>
<keyword evidence="1" id="KW-0677">Repeat</keyword>
<dbReference type="GO" id="GO:0003723">
    <property type="term" value="F:RNA binding"/>
    <property type="evidence" value="ECO:0007669"/>
    <property type="project" value="InterPro"/>
</dbReference>
<dbReference type="FunFam" id="1.25.40.10:FF:000031">
    <property type="entry name" value="Pentatricopeptide repeat-containing protein mitochondrial"/>
    <property type="match status" value="1"/>
</dbReference>
<accession>A0A8T2SPA1</accession>
<dbReference type="Pfam" id="PF13041">
    <property type="entry name" value="PPR_2"/>
    <property type="match status" value="3"/>
</dbReference>
<keyword evidence="4" id="KW-1185">Reference proteome</keyword>
<feature type="repeat" description="PPR" evidence="2">
    <location>
        <begin position="309"/>
        <end position="343"/>
    </location>
</feature>